<gene>
    <name evidence="1" type="ORF">HD593_009954</name>
</gene>
<dbReference type="Proteomes" id="UP000565579">
    <property type="component" value="Unassembled WGS sequence"/>
</dbReference>
<reference evidence="1 2" key="1">
    <citation type="submission" date="2020-08" db="EMBL/GenBank/DDBJ databases">
        <title>Sequencing the genomes of 1000 actinobacteria strains.</title>
        <authorList>
            <person name="Klenk H.-P."/>
        </authorList>
    </citation>
    <scope>NUCLEOTIDE SEQUENCE [LARGE SCALE GENOMIC DNA]</scope>
    <source>
        <strain evidence="1 2">DSM 43768</strain>
    </source>
</reference>
<organism evidence="1 2">
    <name type="scientific">Nonomuraea rubra</name>
    <dbReference type="NCBI Taxonomy" id="46180"/>
    <lineage>
        <taxon>Bacteria</taxon>
        <taxon>Bacillati</taxon>
        <taxon>Actinomycetota</taxon>
        <taxon>Actinomycetes</taxon>
        <taxon>Streptosporangiales</taxon>
        <taxon>Streptosporangiaceae</taxon>
        <taxon>Nonomuraea</taxon>
    </lineage>
</organism>
<keyword evidence="2" id="KW-1185">Reference proteome</keyword>
<name>A0A7X0P4K0_9ACTN</name>
<protein>
    <submittedName>
        <fullName evidence="1">Uncharacterized protein</fullName>
    </submittedName>
</protein>
<dbReference type="EMBL" id="JACHMI010000001">
    <property type="protein sequence ID" value="MBB6555159.1"/>
    <property type="molecule type" value="Genomic_DNA"/>
</dbReference>
<sequence>MTDADIASLLDSADAAVCSEGADAQMRCYASEADYRAAEGLARAEVGLLSMYNCPSGYFCMWEWTEFGGDRVQYRVAGTKDLYSHWRDRGTSFYNRREDGGRLVDFRTRMPDPALYFAAGQYHRDLGKEGYIYGGNWNNKVDRIVLS</sequence>
<evidence type="ECO:0000313" key="1">
    <source>
        <dbReference type="EMBL" id="MBB6555159.1"/>
    </source>
</evidence>
<proteinExistence type="predicted"/>
<accession>A0A7X0P4K0</accession>
<comment type="caution">
    <text evidence="1">The sequence shown here is derived from an EMBL/GenBank/DDBJ whole genome shotgun (WGS) entry which is preliminary data.</text>
</comment>
<dbReference type="AlphaFoldDB" id="A0A7X0P4K0"/>
<dbReference type="Pfam" id="PF03995">
    <property type="entry name" value="Inhibitor_I36"/>
    <property type="match status" value="1"/>
</dbReference>
<evidence type="ECO:0000313" key="2">
    <source>
        <dbReference type="Proteomes" id="UP000565579"/>
    </source>
</evidence>
<dbReference type="RefSeq" id="WP_185109791.1">
    <property type="nucleotide sequence ID" value="NZ_JACHMI010000001.1"/>
</dbReference>